<gene>
    <name evidence="1" type="ORF">CHLFYP18_02374</name>
</gene>
<sequence length="206" mass="24301">MAPPARKDIQMNEIYEILDLIKIRPAMYIGDHSITALYSFLNGYSMALNRLSIEDHTDTLLPLPFWFFHEYAARQYGYYESTSGWRNMILDQTNHDESQGLDAFFVMYEQFKSLKIVRYMYAALDIKHQQFYEKEPLYPDPVKVHLVELAPGYLLLIETKEKYVLINSLYPNKQAPLDYAEQCFGSITKWKCEEIGNLVFDKEFVF</sequence>
<name>A0A6N3H9Y8_9FIRM</name>
<organism evidence="1">
    <name type="scientific">Hungatella hathewayi</name>
    <dbReference type="NCBI Taxonomy" id="154046"/>
    <lineage>
        <taxon>Bacteria</taxon>
        <taxon>Bacillati</taxon>
        <taxon>Bacillota</taxon>
        <taxon>Clostridia</taxon>
        <taxon>Lachnospirales</taxon>
        <taxon>Lachnospiraceae</taxon>
        <taxon>Hungatella</taxon>
    </lineage>
</organism>
<dbReference type="AlphaFoldDB" id="A0A6N3H9Y8"/>
<dbReference type="EMBL" id="CACRUH010000068">
    <property type="protein sequence ID" value="VYU73131.1"/>
    <property type="molecule type" value="Genomic_DNA"/>
</dbReference>
<accession>A0A6N3H9Y8</accession>
<evidence type="ECO:0000313" key="1">
    <source>
        <dbReference type="EMBL" id="VYU73131.1"/>
    </source>
</evidence>
<proteinExistence type="predicted"/>
<protein>
    <submittedName>
        <fullName evidence="1">Uncharacterized protein</fullName>
    </submittedName>
</protein>
<reference evidence="1" key="1">
    <citation type="submission" date="2019-11" db="EMBL/GenBank/DDBJ databases">
        <authorList>
            <person name="Feng L."/>
        </authorList>
    </citation>
    <scope>NUCLEOTIDE SEQUENCE</scope>
    <source>
        <strain evidence="1">ChathewayiLFYP18</strain>
    </source>
</reference>